<dbReference type="InterPro" id="IPR002223">
    <property type="entry name" value="Kunitz_BPTI"/>
</dbReference>
<evidence type="ECO:0000313" key="4">
    <source>
        <dbReference type="Proteomes" id="UP001328107"/>
    </source>
</evidence>
<feature type="compositionally biased region" description="Polar residues" evidence="1">
    <location>
        <begin position="1"/>
        <end position="13"/>
    </location>
</feature>
<feature type="region of interest" description="Disordered" evidence="1">
    <location>
        <begin position="1"/>
        <end position="60"/>
    </location>
</feature>
<gene>
    <name evidence="3" type="ORF">PMAYCL1PPCAC_12633</name>
</gene>
<feature type="compositionally biased region" description="Low complexity" evidence="1">
    <location>
        <begin position="15"/>
        <end position="32"/>
    </location>
</feature>
<dbReference type="GO" id="GO:0004867">
    <property type="term" value="F:serine-type endopeptidase inhibitor activity"/>
    <property type="evidence" value="ECO:0007669"/>
    <property type="project" value="InterPro"/>
</dbReference>
<organism evidence="3 4">
    <name type="scientific">Pristionchus mayeri</name>
    <dbReference type="NCBI Taxonomy" id="1317129"/>
    <lineage>
        <taxon>Eukaryota</taxon>
        <taxon>Metazoa</taxon>
        <taxon>Ecdysozoa</taxon>
        <taxon>Nematoda</taxon>
        <taxon>Chromadorea</taxon>
        <taxon>Rhabditida</taxon>
        <taxon>Rhabditina</taxon>
        <taxon>Diplogasteromorpha</taxon>
        <taxon>Diplogasteroidea</taxon>
        <taxon>Neodiplogasteridae</taxon>
        <taxon>Pristionchus</taxon>
    </lineage>
</organism>
<feature type="non-terminal residue" evidence="3">
    <location>
        <position position="548"/>
    </location>
</feature>
<evidence type="ECO:0000313" key="3">
    <source>
        <dbReference type="EMBL" id="GMR42438.1"/>
    </source>
</evidence>
<dbReference type="Gene3D" id="4.10.410.10">
    <property type="entry name" value="Pancreatic trypsin inhibitor Kunitz domain"/>
    <property type="match status" value="1"/>
</dbReference>
<dbReference type="InterPro" id="IPR006150">
    <property type="entry name" value="Cys_repeat_1"/>
</dbReference>
<dbReference type="InterPro" id="IPR053014">
    <property type="entry name" value="Cuticle_assoc_divergent"/>
</dbReference>
<dbReference type="SUPFAM" id="SSF57362">
    <property type="entry name" value="BPTI-like"/>
    <property type="match status" value="1"/>
</dbReference>
<protein>
    <recommendedName>
        <fullName evidence="2">BPTI/Kunitz inhibitor domain-containing protein</fullName>
    </recommendedName>
</protein>
<dbReference type="PROSITE" id="PS50279">
    <property type="entry name" value="BPTI_KUNITZ_2"/>
    <property type="match status" value="1"/>
</dbReference>
<dbReference type="InterPro" id="IPR006149">
    <property type="entry name" value="EB_dom"/>
</dbReference>
<dbReference type="SMART" id="SM00131">
    <property type="entry name" value="KU"/>
    <property type="match status" value="1"/>
</dbReference>
<evidence type="ECO:0000259" key="2">
    <source>
        <dbReference type="PROSITE" id="PS50279"/>
    </source>
</evidence>
<feature type="region of interest" description="Disordered" evidence="1">
    <location>
        <begin position="304"/>
        <end position="328"/>
    </location>
</feature>
<dbReference type="InterPro" id="IPR028150">
    <property type="entry name" value="Lustrin_cystein"/>
</dbReference>
<dbReference type="SMART" id="SM00289">
    <property type="entry name" value="WR1"/>
    <property type="match status" value="4"/>
</dbReference>
<dbReference type="CDD" id="cd00109">
    <property type="entry name" value="Kunitz-type"/>
    <property type="match status" value="1"/>
</dbReference>
<feature type="compositionally biased region" description="Pro residues" evidence="1">
    <location>
        <begin position="169"/>
        <end position="181"/>
    </location>
</feature>
<proteinExistence type="predicted"/>
<dbReference type="InterPro" id="IPR020901">
    <property type="entry name" value="Prtase_inh_Kunz-CS"/>
</dbReference>
<dbReference type="PANTHER" id="PTHR46339">
    <property type="entry name" value="PROTEIN CBG15282-RELATED"/>
    <property type="match status" value="1"/>
</dbReference>
<name>A0AAN5C968_9BILA</name>
<feature type="non-terminal residue" evidence="3">
    <location>
        <position position="1"/>
    </location>
</feature>
<dbReference type="InterPro" id="IPR036880">
    <property type="entry name" value="Kunitz_BPTI_sf"/>
</dbReference>
<comment type="caution">
    <text evidence="3">The sequence shown here is derived from an EMBL/GenBank/DDBJ whole genome shotgun (WGS) entry which is preliminary data.</text>
</comment>
<reference evidence="4" key="1">
    <citation type="submission" date="2022-10" db="EMBL/GenBank/DDBJ databases">
        <title>Genome assembly of Pristionchus species.</title>
        <authorList>
            <person name="Yoshida K."/>
            <person name="Sommer R.J."/>
        </authorList>
    </citation>
    <scope>NUCLEOTIDE SEQUENCE [LARGE SCALE GENOMIC DNA]</scope>
    <source>
        <strain evidence="4">RS5460</strain>
    </source>
</reference>
<feature type="compositionally biased region" description="Pro residues" evidence="1">
    <location>
        <begin position="33"/>
        <end position="54"/>
    </location>
</feature>
<feature type="region of interest" description="Disordered" evidence="1">
    <location>
        <begin position="146"/>
        <end position="186"/>
    </location>
</feature>
<dbReference type="Pfam" id="PF14625">
    <property type="entry name" value="Lustrin_cystein"/>
    <property type="match status" value="2"/>
</dbReference>
<dbReference type="PROSITE" id="PS00280">
    <property type="entry name" value="BPTI_KUNITZ_1"/>
    <property type="match status" value="1"/>
</dbReference>
<feature type="compositionally biased region" description="Low complexity" evidence="1">
    <location>
        <begin position="156"/>
        <end position="168"/>
    </location>
</feature>
<sequence length="548" mass="59862">EGESVSSFTSPSTMPLHSVLPSSPSSTTSLPLPLSPPSPSLLPSSSPSPPPPFLLPTTPSSVPTTRVYGIECPLNERPLLDRITGRPSLCADTVPCPPPYQCRPYNIMLSICCIRLQPSPQPGFPPQSVIQLPSAPFPTSIPFLPQPTSSIPVPSPSDGYSSLPSPSHSLPPHPFVPPSLPTSPYNPDRTRVVRLGEDGQCGDGMVPFSTDGQIHSCLHAHCPPKYKCLNEVCCPAKHLACREPLFQGTECRDQRLSHSSTRFFFDLRSNECRPFEFRGCNPGANHFLNLRDCERSCEEEGEETEGKKRGGQGGGRGEADRRSSLCPPPYVNPKETPTICSPFFDSCPGNQKCLPSPSSHYICCATPSSTSLRSLIARMCGDGYKPVMSSSGDPRRCDPSRLPCSRRDECRFSTVLMIDICCQSEEISDNFDSGENESRRGRPTGRIYPRLPPLRSGGGFPQLQWRDAVDDSIRLCGVGEERRDCLSILFPGQSGCLSDVHCLGLSVCMEGRCFCGSPYLLFRSLCVLNCPRLFHNVRGICLPRIPSY</sequence>
<evidence type="ECO:0000256" key="1">
    <source>
        <dbReference type="SAM" id="MobiDB-lite"/>
    </source>
</evidence>
<dbReference type="EMBL" id="BTRK01000003">
    <property type="protein sequence ID" value="GMR42438.1"/>
    <property type="molecule type" value="Genomic_DNA"/>
</dbReference>
<dbReference type="Pfam" id="PF00014">
    <property type="entry name" value="Kunitz_BPTI"/>
    <property type="match status" value="1"/>
</dbReference>
<dbReference type="Proteomes" id="UP001328107">
    <property type="component" value="Unassembled WGS sequence"/>
</dbReference>
<feature type="domain" description="BPTI/Kunitz inhibitor" evidence="2">
    <location>
        <begin position="241"/>
        <end position="297"/>
    </location>
</feature>
<keyword evidence="4" id="KW-1185">Reference proteome</keyword>
<accession>A0AAN5C968</accession>
<dbReference type="Pfam" id="PF01683">
    <property type="entry name" value="EB"/>
    <property type="match status" value="1"/>
</dbReference>
<dbReference type="AlphaFoldDB" id="A0AAN5C968"/>